<organism evidence="2 3">
    <name type="scientific">Thelohanellus kitauei</name>
    <name type="common">Myxosporean</name>
    <dbReference type="NCBI Taxonomy" id="669202"/>
    <lineage>
        <taxon>Eukaryota</taxon>
        <taxon>Metazoa</taxon>
        <taxon>Cnidaria</taxon>
        <taxon>Myxozoa</taxon>
        <taxon>Myxosporea</taxon>
        <taxon>Bivalvulida</taxon>
        <taxon>Platysporina</taxon>
        <taxon>Myxobolidae</taxon>
        <taxon>Thelohanellus</taxon>
    </lineage>
</organism>
<keyword evidence="1" id="KW-0472">Membrane</keyword>
<dbReference type="AlphaFoldDB" id="A0A0C2NA06"/>
<evidence type="ECO:0000313" key="3">
    <source>
        <dbReference type="Proteomes" id="UP000031668"/>
    </source>
</evidence>
<name>A0A0C2NA06_THEKT</name>
<evidence type="ECO:0000313" key="2">
    <source>
        <dbReference type="EMBL" id="KII73185.1"/>
    </source>
</evidence>
<keyword evidence="3" id="KW-1185">Reference proteome</keyword>
<keyword evidence="1" id="KW-0812">Transmembrane</keyword>
<dbReference type="OrthoDB" id="10457466at2759"/>
<dbReference type="CDD" id="cd22744">
    <property type="entry name" value="OTU"/>
    <property type="match status" value="1"/>
</dbReference>
<proteinExistence type="predicted"/>
<sequence>MLQFHEIKNILLNAQSLRYFKYWGDVMIDFLLIGLSMLVLLSWQAVFYSESAGLNCIPSDQDNTDLALSEGRYITSRCLIESPARFSLFYPYFEFLQFLTLLISHVMWLNIPTVKSKLDLYYDLLGKINEIEPKFGERDIHMVPALVLDPNNEEIHLIQDKLIFLITERSCIAKYYFIKNTMNLILTFLFMCLNGYWIGVVMKFGVDFSCDLSEGEGQKKYQNITCNVSPFYFFLGYIFLFQLMLFLILVLTIVNFIHFANVKYFQSNVRDMLGSGGDRLCGLPGYFDFALYLTLLNMNIKDGGFYIQMIKFVINIPTVKPLETEPVDAQRTVSKKFHHFSLELAMISMIAESLEFEVHLKPYKKENLYECIRDLLSTEITFQFKELKDIKFELLEEIKSNPLYYAFLFSGLTENDVEKLKETLQKLDTLIRDLEQDRIWPNNLILAAAANLYNIKIENNHFIDRISTFEPRSGKNATKGAVISLISPNYYNLFEPLYTNNREIIQKRIFRQKTLDKIQKQALSYQLSGEAKNPHKVKTNWLIDKPEARQNVYQEHFLQTIYSTSRLVASRFQVAKYNVMNEVVQMQ</sequence>
<feature type="transmembrane region" description="Helical" evidence="1">
    <location>
        <begin position="184"/>
        <end position="206"/>
    </location>
</feature>
<dbReference type="EMBL" id="JWZT01000939">
    <property type="protein sequence ID" value="KII73185.1"/>
    <property type="molecule type" value="Genomic_DNA"/>
</dbReference>
<feature type="transmembrane region" description="Helical" evidence="1">
    <location>
        <begin position="89"/>
        <end position="111"/>
    </location>
</feature>
<accession>A0A0C2NA06</accession>
<keyword evidence="1" id="KW-1133">Transmembrane helix</keyword>
<feature type="transmembrane region" description="Helical" evidence="1">
    <location>
        <begin position="231"/>
        <end position="257"/>
    </location>
</feature>
<gene>
    <name evidence="2" type="ORF">RF11_12517</name>
</gene>
<evidence type="ECO:0000256" key="1">
    <source>
        <dbReference type="SAM" id="Phobius"/>
    </source>
</evidence>
<feature type="transmembrane region" description="Helical" evidence="1">
    <location>
        <begin position="26"/>
        <end position="45"/>
    </location>
</feature>
<protein>
    <submittedName>
        <fullName evidence="2">Uncharacterized protein</fullName>
    </submittedName>
</protein>
<dbReference type="Proteomes" id="UP000031668">
    <property type="component" value="Unassembled WGS sequence"/>
</dbReference>
<reference evidence="2 3" key="1">
    <citation type="journal article" date="2014" name="Genome Biol. Evol.">
        <title>The genome of the myxosporean Thelohanellus kitauei shows adaptations to nutrient acquisition within its fish host.</title>
        <authorList>
            <person name="Yang Y."/>
            <person name="Xiong J."/>
            <person name="Zhou Z."/>
            <person name="Huo F."/>
            <person name="Miao W."/>
            <person name="Ran C."/>
            <person name="Liu Y."/>
            <person name="Zhang J."/>
            <person name="Feng J."/>
            <person name="Wang M."/>
            <person name="Wang M."/>
            <person name="Wang L."/>
            <person name="Yao B."/>
        </authorList>
    </citation>
    <scope>NUCLEOTIDE SEQUENCE [LARGE SCALE GENOMIC DNA]</scope>
    <source>
        <strain evidence="2">Wuqing</strain>
    </source>
</reference>
<comment type="caution">
    <text evidence="2">The sequence shown here is derived from an EMBL/GenBank/DDBJ whole genome shotgun (WGS) entry which is preliminary data.</text>
</comment>